<feature type="compositionally biased region" description="Basic and acidic residues" evidence="1">
    <location>
        <begin position="375"/>
        <end position="392"/>
    </location>
</feature>
<reference evidence="4 5" key="1">
    <citation type="journal article" date="2019" name="Int. J. Syst. Evol. Microbiol.">
        <title>The Global Catalogue of Microorganisms (GCM) 10K type strain sequencing project: providing services to taxonomists for standard genome sequencing and annotation.</title>
        <authorList>
            <consortium name="The Broad Institute Genomics Platform"/>
            <consortium name="The Broad Institute Genome Sequencing Center for Infectious Disease"/>
            <person name="Wu L."/>
            <person name="Ma J."/>
        </authorList>
    </citation>
    <scope>NUCLEOTIDE SEQUENCE [LARGE SCALE GENOMIC DNA]</scope>
    <source>
        <strain evidence="4 5">JCM 16328</strain>
    </source>
</reference>
<dbReference type="InterPro" id="IPR006037">
    <property type="entry name" value="RCK_C"/>
</dbReference>
<dbReference type="PROSITE" id="PS51202">
    <property type="entry name" value="RCK_C"/>
    <property type="match status" value="1"/>
</dbReference>
<dbReference type="GO" id="GO:0008324">
    <property type="term" value="F:monoatomic cation transmembrane transporter activity"/>
    <property type="evidence" value="ECO:0007669"/>
    <property type="project" value="InterPro"/>
</dbReference>
<keyword evidence="5" id="KW-1185">Reference proteome</keyword>
<dbReference type="GO" id="GO:0006813">
    <property type="term" value="P:potassium ion transport"/>
    <property type="evidence" value="ECO:0007669"/>
    <property type="project" value="InterPro"/>
</dbReference>
<evidence type="ECO:0000313" key="5">
    <source>
        <dbReference type="Proteomes" id="UP001500420"/>
    </source>
</evidence>
<feature type="domain" description="RCK C-terminal" evidence="3">
    <location>
        <begin position="299"/>
        <end position="377"/>
    </location>
</feature>
<feature type="transmembrane region" description="Helical" evidence="2">
    <location>
        <begin position="46"/>
        <end position="69"/>
    </location>
</feature>
<gene>
    <name evidence="4" type="ORF">GCM10009020_19300</name>
</gene>
<dbReference type="InterPro" id="IPR058480">
    <property type="entry name" value="DUF8167_N"/>
</dbReference>
<evidence type="ECO:0000256" key="1">
    <source>
        <dbReference type="SAM" id="MobiDB-lite"/>
    </source>
</evidence>
<dbReference type="InterPro" id="IPR058603">
    <property type="entry name" value="DUF8167_2nd"/>
</dbReference>
<name>A0AAV3TBW8_9EURY</name>
<feature type="transmembrane region" description="Helical" evidence="2">
    <location>
        <begin position="81"/>
        <end position="98"/>
    </location>
</feature>
<dbReference type="AlphaFoldDB" id="A0AAV3TBW8"/>
<evidence type="ECO:0000313" key="4">
    <source>
        <dbReference type="EMBL" id="GAA0672685.1"/>
    </source>
</evidence>
<dbReference type="InterPro" id="IPR036721">
    <property type="entry name" value="RCK_C_sf"/>
</dbReference>
<proteinExistence type="predicted"/>
<evidence type="ECO:0000259" key="3">
    <source>
        <dbReference type="PROSITE" id="PS51202"/>
    </source>
</evidence>
<dbReference type="Pfam" id="PF26501">
    <property type="entry name" value="DUF8167"/>
    <property type="match status" value="1"/>
</dbReference>
<organism evidence="4 5">
    <name type="scientific">Natronoarchaeum mannanilyticum</name>
    <dbReference type="NCBI Taxonomy" id="926360"/>
    <lineage>
        <taxon>Archaea</taxon>
        <taxon>Methanobacteriati</taxon>
        <taxon>Methanobacteriota</taxon>
        <taxon>Stenosarchaea group</taxon>
        <taxon>Halobacteria</taxon>
        <taxon>Halobacteriales</taxon>
        <taxon>Natronoarchaeaceae</taxon>
    </lineage>
</organism>
<dbReference type="RefSeq" id="WP_343773790.1">
    <property type="nucleotide sequence ID" value="NZ_BAAADV010000003.1"/>
</dbReference>
<keyword evidence="2" id="KW-1133">Transmembrane helix</keyword>
<dbReference type="Pfam" id="PF26502">
    <property type="entry name" value="DUF8167_2nd"/>
    <property type="match status" value="1"/>
</dbReference>
<feature type="region of interest" description="Disordered" evidence="1">
    <location>
        <begin position="367"/>
        <end position="392"/>
    </location>
</feature>
<feature type="transmembrane region" description="Helical" evidence="2">
    <location>
        <begin position="12"/>
        <end position="34"/>
    </location>
</feature>
<dbReference type="InterPro" id="IPR058604">
    <property type="entry name" value="DUF8167_3rd"/>
</dbReference>
<dbReference type="Proteomes" id="UP001500420">
    <property type="component" value="Unassembled WGS sequence"/>
</dbReference>
<accession>A0AAV3TBW8</accession>
<keyword evidence="2" id="KW-0812">Transmembrane</keyword>
<comment type="caution">
    <text evidence="4">The sequence shown here is derived from an EMBL/GenBank/DDBJ whole genome shotgun (WGS) entry which is preliminary data.</text>
</comment>
<protein>
    <recommendedName>
        <fullName evidence="3">RCK C-terminal domain-containing protein</fullName>
    </recommendedName>
</protein>
<dbReference type="EMBL" id="BAAADV010000003">
    <property type="protein sequence ID" value="GAA0672685.1"/>
    <property type="molecule type" value="Genomic_DNA"/>
</dbReference>
<sequence>MVAPVVEAGFVAATRIAGLATLSGGVAFSAAVAYRWYGRTPIPEGPAVLLGLSSVALWLNTTATLIGAIGGSDALVEPTTALYTVGAFVVGGIAADLGRRAGDRVATESATLSAGVSGSLDGDVSRLVRSRGRAIRVTLPEEIDDVEGYDPVDDDRKADIAGTTLLFPQGLTVAELRERIVVRLEDDYGVGYIDVDVSADGAVDHLALGRRQAGLGRTLPPGTVGVAVRADPAFSASPGDAVEVWTSGGDAERVAAAELRAAVGDVVTLVVDERDADALAEDRRYRLVTLPREPQADRELLAGIREADEVAGVVTVSEGGDLDGTLVGDVPATVVAVDGPDGLEGTPRPGRALRAGDRVYALGRPEQLRRIGARAPDDDARAADDGAVDRAD</sequence>
<keyword evidence="2" id="KW-0472">Membrane</keyword>
<dbReference type="SUPFAM" id="SSF116726">
    <property type="entry name" value="TrkA C-terminal domain-like"/>
    <property type="match status" value="1"/>
</dbReference>
<dbReference type="Pfam" id="PF26503">
    <property type="entry name" value="DUF8167_3rd"/>
    <property type="match status" value="1"/>
</dbReference>
<evidence type="ECO:0000256" key="2">
    <source>
        <dbReference type="SAM" id="Phobius"/>
    </source>
</evidence>